<dbReference type="KEGG" id="puo:RZN69_13955"/>
<sequence>MLSIAFHMPSVVMAAAEENIQAAFSCVSWEKPIKGLVYVRSNGEMVPLRIHNKKRSVEIDYHGSNPIIFYRKNPSADAEGDYQPIAQVLLRESYEQPLFFFLGKEGAYSIVTMEDSFESYPTGSYRFYNFTERDLVAKLGDETLSLAPQEAAYLEKPFSSSMEYPVAFVVRDSDGVRPLYTNMWAHAERFRYLILISKSDVRDTGSMSFRILSDYE</sequence>
<dbReference type="Proteomes" id="UP001304300">
    <property type="component" value="Chromosome"/>
</dbReference>
<gene>
    <name evidence="1" type="ORF">RZN69_13955</name>
</gene>
<proteinExistence type="predicted"/>
<reference evidence="1 2" key="1">
    <citation type="submission" date="2023-10" db="EMBL/GenBank/DDBJ databases">
        <title>Rubellicoccus peritrichatus gen. nov., sp. nov., isolated from an algae of coral reef tank.</title>
        <authorList>
            <person name="Luo J."/>
        </authorList>
    </citation>
    <scope>NUCLEOTIDE SEQUENCE [LARGE SCALE GENOMIC DNA]</scope>
    <source>
        <strain evidence="1 2">CR14</strain>
    </source>
</reference>
<organism evidence="1 2">
    <name type="scientific">Rubellicoccus peritrichatus</name>
    <dbReference type="NCBI Taxonomy" id="3080537"/>
    <lineage>
        <taxon>Bacteria</taxon>
        <taxon>Pseudomonadati</taxon>
        <taxon>Verrucomicrobiota</taxon>
        <taxon>Opitutia</taxon>
        <taxon>Puniceicoccales</taxon>
        <taxon>Cerasicoccaceae</taxon>
        <taxon>Rubellicoccus</taxon>
    </lineage>
</organism>
<dbReference type="RefSeq" id="WP_317831718.1">
    <property type="nucleotide sequence ID" value="NZ_CP136920.1"/>
</dbReference>
<keyword evidence="2" id="KW-1185">Reference proteome</keyword>
<evidence type="ECO:0000313" key="1">
    <source>
        <dbReference type="EMBL" id="WOO39723.1"/>
    </source>
</evidence>
<accession>A0AAQ3QTT1</accession>
<protein>
    <submittedName>
        <fullName evidence="1">Uncharacterized protein</fullName>
    </submittedName>
</protein>
<dbReference type="AlphaFoldDB" id="A0AAQ3QTT1"/>
<name>A0AAQ3QTT1_9BACT</name>
<evidence type="ECO:0000313" key="2">
    <source>
        <dbReference type="Proteomes" id="UP001304300"/>
    </source>
</evidence>
<dbReference type="EMBL" id="CP136920">
    <property type="protein sequence ID" value="WOO39723.1"/>
    <property type="molecule type" value="Genomic_DNA"/>
</dbReference>